<organism evidence="1 2">
    <name type="scientific">Caligus rogercresseyi</name>
    <name type="common">Sea louse</name>
    <dbReference type="NCBI Taxonomy" id="217165"/>
    <lineage>
        <taxon>Eukaryota</taxon>
        <taxon>Metazoa</taxon>
        <taxon>Ecdysozoa</taxon>
        <taxon>Arthropoda</taxon>
        <taxon>Crustacea</taxon>
        <taxon>Multicrustacea</taxon>
        <taxon>Hexanauplia</taxon>
        <taxon>Copepoda</taxon>
        <taxon>Siphonostomatoida</taxon>
        <taxon>Caligidae</taxon>
        <taxon>Caligus</taxon>
    </lineage>
</organism>
<protein>
    <submittedName>
        <fullName evidence="1">Uncharacterized protein</fullName>
    </submittedName>
</protein>
<feature type="non-terminal residue" evidence="1">
    <location>
        <position position="55"/>
    </location>
</feature>
<name>A0A7T8QWQ3_CALRO</name>
<accession>A0A7T8QWQ3</accession>
<gene>
    <name evidence="1" type="ORF">FKW44_003113</name>
</gene>
<evidence type="ECO:0000313" key="1">
    <source>
        <dbReference type="EMBL" id="QQP57949.1"/>
    </source>
</evidence>
<evidence type="ECO:0000313" key="2">
    <source>
        <dbReference type="Proteomes" id="UP000595437"/>
    </source>
</evidence>
<dbReference type="AlphaFoldDB" id="A0A7T8QWQ3"/>
<dbReference type="EMBL" id="CP045891">
    <property type="protein sequence ID" value="QQP57949.1"/>
    <property type="molecule type" value="Genomic_DNA"/>
</dbReference>
<keyword evidence="2" id="KW-1185">Reference proteome</keyword>
<reference evidence="2" key="1">
    <citation type="submission" date="2021-01" db="EMBL/GenBank/DDBJ databases">
        <title>Caligus Genome Assembly.</title>
        <authorList>
            <person name="Gallardo-Escarate C."/>
        </authorList>
    </citation>
    <scope>NUCLEOTIDE SEQUENCE [LARGE SCALE GENOMIC DNA]</scope>
</reference>
<proteinExistence type="predicted"/>
<dbReference type="Proteomes" id="UP000595437">
    <property type="component" value="Chromosome 2"/>
</dbReference>
<sequence length="55" mass="6544">MSERAAKYYHLIQFTRVLDHFNETGSIHKTKQIKTISKRTEAVIQELKSFFEETL</sequence>